<proteinExistence type="predicted"/>
<dbReference type="OrthoDB" id="195672at2759"/>
<evidence type="ECO:0000313" key="1">
    <source>
        <dbReference type="EMBL" id="NXS48277.1"/>
    </source>
</evidence>
<dbReference type="EMBL" id="VYZW01050895">
    <property type="protein sequence ID" value="NXS48277.1"/>
    <property type="molecule type" value="Genomic_DNA"/>
</dbReference>
<dbReference type="AlphaFoldDB" id="A0A7L2UTH4"/>
<sequence>LVAIFCAALNSSTWQSWPQQKALELLSDCCFPECCPICTEQKTSCPLFVCKSFVSKGFASSVARGVGKGTFPWFDLTATQLRESPFSQLLKKSELVRCQLALQYQASFGDWPTKQCGLISTKTSLTSAAVEPDVTLDDKSPFSTAASDIFSEIPQETADYNSKSL</sequence>
<organism evidence="1 2">
    <name type="scientific">Balaeniceps rex</name>
    <name type="common">Shoebill</name>
    <dbReference type="NCBI Taxonomy" id="33584"/>
    <lineage>
        <taxon>Eukaryota</taxon>
        <taxon>Metazoa</taxon>
        <taxon>Chordata</taxon>
        <taxon>Craniata</taxon>
        <taxon>Vertebrata</taxon>
        <taxon>Euteleostomi</taxon>
        <taxon>Archelosauria</taxon>
        <taxon>Archosauria</taxon>
        <taxon>Dinosauria</taxon>
        <taxon>Saurischia</taxon>
        <taxon>Theropoda</taxon>
        <taxon>Coelurosauria</taxon>
        <taxon>Aves</taxon>
        <taxon>Neognathae</taxon>
        <taxon>Neoaves</taxon>
        <taxon>Aequornithes</taxon>
        <taxon>Pelecaniformes</taxon>
        <taxon>Balaenicipitidae</taxon>
        <taxon>Balaeniceps</taxon>
    </lineage>
</organism>
<gene>
    <name evidence="1" type="primary">Noxred1</name>
    <name evidence="1" type="ORF">BALREX_R01562</name>
</gene>
<keyword evidence="2" id="KW-1185">Reference proteome</keyword>
<feature type="non-terminal residue" evidence="1">
    <location>
        <position position="165"/>
    </location>
</feature>
<reference evidence="1 2" key="1">
    <citation type="submission" date="2019-09" db="EMBL/GenBank/DDBJ databases">
        <title>Bird 10,000 Genomes (B10K) Project - Family phase.</title>
        <authorList>
            <person name="Zhang G."/>
        </authorList>
    </citation>
    <scope>NUCLEOTIDE SEQUENCE [LARGE SCALE GENOMIC DNA]</scope>
    <source>
        <strain evidence="1">B10K-DU-012-56</strain>
    </source>
</reference>
<protein>
    <submittedName>
        <fullName evidence="1">NXRD1 protein</fullName>
    </submittedName>
</protein>
<comment type="caution">
    <text evidence="1">The sequence shown here is derived from an EMBL/GenBank/DDBJ whole genome shotgun (WGS) entry which is preliminary data.</text>
</comment>
<evidence type="ECO:0000313" key="2">
    <source>
        <dbReference type="Proteomes" id="UP000528411"/>
    </source>
</evidence>
<name>A0A7L2UTH4_BALRX</name>
<feature type="non-terminal residue" evidence="1">
    <location>
        <position position="1"/>
    </location>
</feature>
<accession>A0A7L2UTH4</accession>
<dbReference type="Proteomes" id="UP000528411">
    <property type="component" value="Unassembled WGS sequence"/>
</dbReference>